<evidence type="ECO:0000256" key="1">
    <source>
        <dbReference type="SAM" id="MobiDB-lite"/>
    </source>
</evidence>
<dbReference type="VEuPathDB" id="TriTrypDB:LpyrH10_02_3290"/>
<feature type="region of interest" description="Disordered" evidence="1">
    <location>
        <begin position="150"/>
        <end position="169"/>
    </location>
</feature>
<comment type="caution">
    <text evidence="2">The sequence shown here is derived from an EMBL/GenBank/DDBJ whole genome shotgun (WGS) entry which is preliminary data.</text>
</comment>
<feature type="compositionally biased region" description="Basic and acidic residues" evidence="1">
    <location>
        <begin position="188"/>
        <end position="198"/>
    </location>
</feature>
<protein>
    <submittedName>
        <fullName evidence="2">Uncharacterized protein</fullName>
    </submittedName>
</protein>
<gene>
    <name evidence="2" type="ORF">ABB37_01355</name>
</gene>
<dbReference type="CDD" id="cd00065">
    <property type="entry name" value="FYVE_like_SF"/>
    <property type="match status" value="1"/>
</dbReference>
<accession>A0A0M9G8L5</accession>
<sequence length="702" mass="76761">MPPVSNGGSDGSDPSRVEHALPCDAEELHDRTHRFLSTVGPSLDSIEALLESWRRFRAVSATTNGLPEKSAFRTVQIDPFSIRQPPPTVAEAEITQYIKKLSKKDLKALHDEYELTCSEDFEYVRVGEDDAENASQAAARIVHFPSEVADANTDEEGDPTKHPLPPSVSPITRARALFESEATSVEPLHIKPDGRMTEVRSSAPPIASSELPPAFSLEQMSPSAVADYERKRSTSSDSSYSGPRARSPTTADTTATENYTVEIEYEPNHFIPSAAQRALRDGVGRGIMITPAPHRAPKTDTPSQATKDSKMAPVLQTDSDAEADVQSFTTFSRIVLANEGRRLTSQRAKAEAWVGAESSPPARAVAYQENHRMEGEVDAGATPPRAARSAIPAAAAAPAAPARTVAVKVMKSTIPVSTRDVFVRRRVHDILLANRVRAEDAAVLGAAFFEKLDDAWNSAANQTTPVLQKLDELLRESSALLHMLEVMDHQVYRERVMDPAQYLCVPRYSAACAAPDCNAPFSTTVTRVMCGRCGQFFCPTCCGERGLGPDVVCEGQRYSLGWEPLCRLCFQMCRDSQQKLLEERNQYLRIAAVSSYHDAEGGDSEEDAARRASADGLTLKQAVLFGAYCDEQKCLSDGLPPFYVMDRTANEAVVFWDVLRYQFAKTQGSLRRGWQNAGSFATHAVKNAAQMVSRGRGTLKTS</sequence>
<evidence type="ECO:0000313" key="3">
    <source>
        <dbReference type="Proteomes" id="UP000037923"/>
    </source>
</evidence>
<feature type="region of interest" description="Disordered" evidence="1">
    <location>
        <begin position="183"/>
        <end position="255"/>
    </location>
</feature>
<dbReference type="OrthoDB" id="660555at2759"/>
<evidence type="ECO:0000313" key="2">
    <source>
        <dbReference type="EMBL" id="KPA84903.1"/>
    </source>
</evidence>
<keyword evidence="3" id="KW-1185">Reference proteome</keyword>
<dbReference type="Proteomes" id="UP000037923">
    <property type="component" value="Unassembled WGS sequence"/>
</dbReference>
<dbReference type="AlphaFoldDB" id="A0A0M9G8L5"/>
<feature type="region of interest" description="Disordered" evidence="1">
    <location>
        <begin position="1"/>
        <end position="20"/>
    </location>
</feature>
<feature type="region of interest" description="Disordered" evidence="1">
    <location>
        <begin position="289"/>
        <end position="312"/>
    </location>
</feature>
<reference evidence="2 3" key="1">
    <citation type="submission" date="2015-07" db="EMBL/GenBank/DDBJ databases">
        <title>High-quality genome of monoxenous trypanosomatid Leptomonas pyrrhocoris.</title>
        <authorList>
            <person name="Flegontov P."/>
            <person name="Butenko A."/>
            <person name="Firsov S."/>
            <person name="Vlcek C."/>
            <person name="Logacheva M.D."/>
            <person name="Field M."/>
            <person name="Filatov D."/>
            <person name="Flegontova O."/>
            <person name="Gerasimov E."/>
            <person name="Jackson A.P."/>
            <person name="Kelly S."/>
            <person name="Opperdoes F."/>
            <person name="O'Reilly A."/>
            <person name="Votypka J."/>
            <person name="Yurchenko V."/>
            <person name="Lukes J."/>
        </authorList>
    </citation>
    <scope>NUCLEOTIDE SEQUENCE [LARGE SCALE GENOMIC DNA]</scope>
    <source>
        <strain evidence="2">H10</strain>
    </source>
</reference>
<proteinExistence type="predicted"/>
<dbReference type="RefSeq" id="XP_015663342.1">
    <property type="nucleotide sequence ID" value="XM_015797822.1"/>
</dbReference>
<dbReference type="GeneID" id="26901650"/>
<dbReference type="OMA" id="RVMCGRC"/>
<organism evidence="2 3">
    <name type="scientific">Leptomonas pyrrhocoris</name>
    <name type="common">Firebug parasite</name>
    <dbReference type="NCBI Taxonomy" id="157538"/>
    <lineage>
        <taxon>Eukaryota</taxon>
        <taxon>Discoba</taxon>
        <taxon>Euglenozoa</taxon>
        <taxon>Kinetoplastea</taxon>
        <taxon>Metakinetoplastina</taxon>
        <taxon>Trypanosomatida</taxon>
        <taxon>Trypanosomatidae</taxon>
        <taxon>Leishmaniinae</taxon>
        <taxon>Leptomonas</taxon>
    </lineage>
</organism>
<dbReference type="EMBL" id="LGTL01000002">
    <property type="protein sequence ID" value="KPA84903.1"/>
    <property type="molecule type" value="Genomic_DNA"/>
</dbReference>
<dbReference type="SUPFAM" id="SSF57903">
    <property type="entry name" value="FYVE/PHD zinc finger"/>
    <property type="match status" value="1"/>
</dbReference>
<name>A0A0M9G8L5_LEPPY</name>
<dbReference type="InterPro" id="IPR011011">
    <property type="entry name" value="Znf_FYVE_PHD"/>
</dbReference>